<evidence type="ECO:0000256" key="3">
    <source>
        <dbReference type="PIRSR" id="PIRSR000451-1"/>
    </source>
</evidence>
<feature type="domain" description="Chalcone/stilbene synthase C-terminal" evidence="5">
    <location>
        <begin position="238"/>
        <end position="369"/>
    </location>
</feature>
<evidence type="ECO:0000259" key="5">
    <source>
        <dbReference type="Pfam" id="PF02797"/>
    </source>
</evidence>
<dbReference type="SUPFAM" id="SSF53901">
    <property type="entry name" value="Thiolase-like"/>
    <property type="match status" value="1"/>
</dbReference>
<dbReference type="KEGG" id="coh:EAV92_06980"/>
<organism evidence="6 7">
    <name type="scientific">Cohnella candidum</name>
    <dbReference type="NCBI Taxonomy" id="2674991"/>
    <lineage>
        <taxon>Bacteria</taxon>
        <taxon>Bacillati</taxon>
        <taxon>Bacillota</taxon>
        <taxon>Bacilli</taxon>
        <taxon>Bacillales</taxon>
        <taxon>Paenibacillaceae</taxon>
        <taxon>Cohnella</taxon>
    </lineage>
</organism>
<dbReference type="Gene3D" id="3.40.47.10">
    <property type="match status" value="2"/>
</dbReference>
<evidence type="ECO:0000313" key="7">
    <source>
        <dbReference type="Proteomes" id="UP000269097"/>
    </source>
</evidence>
<dbReference type="Pfam" id="PF02797">
    <property type="entry name" value="Chal_sti_synt_C"/>
    <property type="match status" value="1"/>
</dbReference>
<dbReference type="PIRSF" id="PIRSF000451">
    <property type="entry name" value="PKS_III"/>
    <property type="match status" value="1"/>
</dbReference>
<dbReference type="PANTHER" id="PTHR11877">
    <property type="entry name" value="HYDROXYMETHYLGLUTARYL-COA SYNTHASE"/>
    <property type="match status" value="1"/>
</dbReference>
<dbReference type="CDD" id="cd00831">
    <property type="entry name" value="CHS_like"/>
    <property type="match status" value="1"/>
</dbReference>
<dbReference type="Pfam" id="PF00195">
    <property type="entry name" value="Chal_sti_synt_N"/>
    <property type="match status" value="1"/>
</dbReference>
<protein>
    <submittedName>
        <fullName evidence="6">Type III polyketide synthase</fullName>
    </submittedName>
</protein>
<dbReference type="PANTHER" id="PTHR11877:SF46">
    <property type="entry name" value="TYPE III POLYKETIDE SYNTHASE A"/>
    <property type="match status" value="1"/>
</dbReference>
<comment type="similarity">
    <text evidence="1">Belongs to the thiolase-like superfamily. Chalcone/stilbene synthases family.</text>
</comment>
<dbReference type="Proteomes" id="UP000269097">
    <property type="component" value="Chromosome"/>
</dbReference>
<reference evidence="6 7" key="1">
    <citation type="submission" date="2018-10" db="EMBL/GenBank/DDBJ databases">
        <title>Genome Sequence of Cohnella sp.</title>
        <authorList>
            <person name="Srinivasan S."/>
            <person name="Kim M.K."/>
        </authorList>
    </citation>
    <scope>NUCLEOTIDE SEQUENCE [LARGE SCALE GENOMIC DNA]</scope>
    <source>
        <strain evidence="6 7">18JY8-7</strain>
    </source>
</reference>
<evidence type="ECO:0000256" key="1">
    <source>
        <dbReference type="ARBA" id="ARBA00005531"/>
    </source>
</evidence>
<dbReference type="GO" id="GO:0030639">
    <property type="term" value="P:polyketide biosynthetic process"/>
    <property type="evidence" value="ECO:0007669"/>
    <property type="project" value="TreeGrafter"/>
</dbReference>
<evidence type="ECO:0000313" key="6">
    <source>
        <dbReference type="EMBL" id="AYQ75534.1"/>
    </source>
</evidence>
<dbReference type="InterPro" id="IPR016039">
    <property type="entry name" value="Thiolase-like"/>
</dbReference>
<dbReference type="AlphaFoldDB" id="A0A3G3K4U5"/>
<dbReference type="InterPro" id="IPR012328">
    <property type="entry name" value="Chalcone/stilbene_synt_C"/>
</dbReference>
<dbReference type="InterPro" id="IPR011141">
    <property type="entry name" value="Polyketide_synthase_type-III"/>
</dbReference>
<keyword evidence="7" id="KW-1185">Reference proteome</keyword>
<feature type="active site" description="Acyl-thioester intermediate" evidence="3">
    <location>
        <position position="167"/>
    </location>
</feature>
<feature type="domain" description="Chalcone/stilbene synthase N-terminal" evidence="4">
    <location>
        <begin position="15"/>
        <end position="227"/>
    </location>
</feature>
<dbReference type="GO" id="GO:0016747">
    <property type="term" value="F:acyltransferase activity, transferring groups other than amino-acyl groups"/>
    <property type="evidence" value="ECO:0007669"/>
    <property type="project" value="InterPro"/>
</dbReference>
<dbReference type="EMBL" id="CP033433">
    <property type="protein sequence ID" value="AYQ75534.1"/>
    <property type="molecule type" value="Genomic_DNA"/>
</dbReference>
<evidence type="ECO:0000259" key="4">
    <source>
        <dbReference type="Pfam" id="PF00195"/>
    </source>
</evidence>
<keyword evidence="2" id="KW-0808">Transferase</keyword>
<accession>A0A3G3K4U5</accession>
<gene>
    <name evidence="6" type="ORF">EAV92_06980</name>
</gene>
<evidence type="ECO:0000256" key="2">
    <source>
        <dbReference type="ARBA" id="ARBA00022679"/>
    </source>
</evidence>
<name>A0A3G3K4U5_9BACL</name>
<proteinExistence type="inferred from homology"/>
<dbReference type="InterPro" id="IPR001099">
    <property type="entry name" value="Chalcone/stilbene_synt_N"/>
</dbReference>
<sequence>MEVALLVRERRAYVEQSAIWGIGTAVPAYRLDQRDASFRLKEALKEDPDLARWTNRIFTQCGVESRYTCEPDLLEPADRCRYISVSSPGLVPTTEERMAVYRKEAFPLALAAAKRALSDGGVRPGEITHLISVSCTGMYLPGLDAELAWELDLRAEVKRIPFTFLGCAAGLTAIREAARIVGHEPDAKVLVVAVELCSIHIQPSFDREDLFSAALFGDGASACVVAASDGGQRGMFELLQSTVMMLPNSSELMQWSIGNTGFRLRLSPKIPGLIAEHIRSAYRAFWGEGGLPSLWAIHPGGRGIIDSVQKAMSLSDSQAEASRTVLRDYGNMSSATILFVLDEIRRRGIQVREEGIAIAFGPGVAAEFIRFRYRP</sequence>